<dbReference type="HOGENOM" id="CLU_029282_1_1_1"/>
<evidence type="ECO:0000313" key="6">
    <source>
        <dbReference type="EMBL" id="EJT79358.1"/>
    </source>
</evidence>
<accession>J3NT44</accession>
<dbReference type="PANTHER" id="PTHR12428:SF65">
    <property type="entry name" value="CYTOCHROME C OXIDASE ASSEMBLY PROTEIN COX18, MITOCHONDRIAL"/>
    <property type="match status" value="1"/>
</dbReference>
<evidence type="ECO:0000256" key="4">
    <source>
        <dbReference type="ARBA" id="ARBA00022989"/>
    </source>
</evidence>
<comment type="similarity">
    <text evidence="2">Belongs to the OXA1/ALB3/YidC family.</text>
</comment>
<protein>
    <recommendedName>
        <fullName evidence="9">Mitochondrial export translocase Oxa2</fullName>
    </recommendedName>
</protein>
<dbReference type="EnsemblFungi" id="EJT79358">
    <property type="protein sequence ID" value="EJT79358"/>
    <property type="gene ID" value="GGTG_04442"/>
</dbReference>
<gene>
    <name evidence="7" type="primary">20344900</name>
    <name evidence="6" type="ORF">GGTG_04442</name>
</gene>
<sequence>MMAMRLSRQLGATISQPLLRPRPCPHLQSGASLFLRHGLVPAAATSASTGRRHIHLIQGAVETAESLITSLHTITGTPWYVTIPLVAMAVNLTRLPFTVHAQRLALRRGGLAPLLHAWLSTHAAAAAGGKRADVDKNLARTEKRIMRDHGLQKWKYASSLLAFPVWLTAIEAIRRLCGGPTGLLGQMLFSEPALGLETAIEGLSGAAAAAGASFDASLATGGALWFPDLTVADPYHVLPMLLSAVMFHNVRPKTAAGLRAMISPDKAHPSLKGWRGALRRSVVLLAVSIGPITMDMPAALHLYWLCSASFGAITTELVNLAIPLPKPISRCKGKDRLLVMPRRAT</sequence>
<dbReference type="Proteomes" id="UP000006039">
    <property type="component" value="Unassembled WGS sequence"/>
</dbReference>
<organism evidence="6">
    <name type="scientific">Gaeumannomyces tritici (strain R3-111a-1)</name>
    <name type="common">Wheat and barley take-all root rot fungus</name>
    <name type="synonym">Gaeumannomyces graminis var. tritici</name>
    <dbReference type="NCBI Taxonomy" id="644352"/>
    <lineage>
        <taxon>Eukaryota</taxon>
        <taxon>Fungi</taxon>
        <taxon>Dikarya</taxon>
        <taxon>Ascomycota</taxon>
        <taxon>Pezizomycotina</taxon>
        <taxon>Sordariomycetes</taxon>
        <taxon>Sordariomycetidae</taxon>
        <taxon>Magnaporthales</taxon>
        <taxon>Magnaporthaceae</taxon>
        <taxon>Gaeumannomyces</taxon>
    </lineage>
</organism>
<dbReference type="EMBL" id="GL385396">
    <property type="protein sequence ID" value="EJT79358.1"/>
    <property type="molecule type" value="Genomic_DNA"/>
</dbReference>
<dbReference type="eggNOG" id="KOG1239">
    <property type="taxonomic scope" value="Eukaryota"/>
</dbReference>
<dbReference type="GO" id="GO:0033617">
    <property type="term" value="P:mitochondrial respiratory chain complex IV assembly"/>
    <property type="evidence" value="ECO:0007669"/>
    <property type="project" value="TreeGrafter"/>
</dbReference>
<reference evidence="6" key="3">
    <citation type="submission" date="2010-09" db="EMBL/GenBank/DDBJ databases">
        <title>Annotation of Gaeumannomyces graminis var. tritici R3-111a-1.</title>
        <authorList>
            <consortium name="The Broad Institute Genome Sequencing Platform"/>
            <person name="Ma L.-J."/>
            <person name="Dead R."/>
            <person name="Young S.K."/>
            <person name="Zeng Q."/>
            <person name="Gargeya S."/>
            <person name="Fitzgerald M."/>
            <person name="Haas B."/>
            <person name="Abouelleil A."/>
            <person name="Alvarado L."/>
            <person name="Arachchi H.M."/>
            <person name="Berlin A."/>
            <person name="Brown A."/>
            <person name="Chapman S.B."/>
            <person name="Chen Z."/>
            <person name="Dunbar C."/>
            <person name="Freedman E."/>
            <person name="Gearin G."/>
            <person name="Gellesch M."/>
            <person name="Goldberg J."/>
            <person name="Griggs A."/>
            <person name="Gujja S."/>
            <person name="Heiman D."/>
            <person name="Howarth C."/>
            <person name="Larson L."/>
            <person name="Lui A."/>
            <person name="MacDonald P.J.P."/>
            <person name="Mehta T."/>
            <person name="Montmayeur A."/>
            <person name="Murphy C."/>
            <person name="Neiman D."/>
            <person name="Pearson M."/>
            <person name="Priest M."/>
            <person name="Roberts A."/>
            <person name="Saif S."/>
            <person name="Shea T."/>
            <person name="Shenoy N."/>
            <person name="Sisk P."/>
            <person name="Stolte C."/>
            <person name="Sykes S."/>
            <person name="Yandava C."/>
            <person name="Wortman J."/>
            <person name="Nusbaum C."/>
            <person name="Birren B."/>
        </authorList>
    </citation>
    <scope>NUCLEOTIDE SEQUENCE</scope>
    <source>
        <strain evidence="6">R3-111a-1</strain>
    </source>
</reference>
<proteinExistence type="inferred from homology"/>
<evidence type="ECO:0000256" key="1">
    <source>
        <dbReference type="ARBA" id="ARBA00004141"/>
    </source>
</evidence>
<dbReference type="GeneID" id="20344900"/>
<dbReference type="VEuPathDB" id="FungiDB:GGTG_04442"/>
<dbReference type="GO" id="GO:0005743">
    <property type="term" value="C:mitochondrial inner membrane"/>
    <property type="evidence" value="ECO:0007669"/>
    <property type="project" value="TreeGrafter"/>
</dbReference>
<keyword evidence="3" id="KW-0812">Transmembrane</keyword>
<dbReference type="InterPro" id="IPR001708">
    <property type="entry name" value="YidC/ALB3/OXA1/COX18"/>
</dbReference>
<reference evidence="8" key="1">
    <citation type="submission" date="2010-07" db="EMBL/GenBank/DDBJ databases">
        <title>The genome sequence of Gaeumannomyces graminis var. tritici strain R3-111a-1.</title>
        <authorList>
            <consortium name="The Broad Institute Genome Sequencing Platform"/>
            <person name="Ma L.-J."/>
            <person name="Dead R."/>
            <person name="Young S."/>
            <person name="Zeng Q."/>
            <person name="Koehrsen M."/>
            <person name="Alvarado L."/>
            <person name="Berlin A."/>
            <person name="Chapman S.B."/>
            <person name="Chen Z."/>
            <person name="Freedman E."/>
            <person name="Gellesch M."/>
            <person name="Goldberg J."/>
            <person name="Griggs A."/>
            <person name="Gujja S."/>
            <person name="Heilman E.R."/>
            <person name="Heiman D."/>
            <person name="Hepburn T."/>
            <person name="Howarth C."/>
            <person name="Jen D."/>
            <person name="Larson L."/>
            <person name="Mehta T."/>
            <person name="Neiman D."/>
            <person name="Pearson M."/>
            <person name="Roberts A."/>
            <person name="Saif S."/>
            <person name="Shea T."/>
            <person name="Shenoy N."/>
            <person name="Sisk P."/>
            <person name="Stolte C."/>
            <person name="Sykes S."/>
            <person name="Walk T."/>
            <person name="White J."/>
            <person name="Yandava C."/>
            <person name="Haas B."/>
            <person name="Nusbaum C."/>
            <person name="Birren B."/>
        </authorList>
    </citation>
    <scope>NUCLEOTIDE SEQUENCE [LARGE SCALE GENOMIC DNA]</scope>
    <source>
        <strain evidence="8">R3-111a-1</strain>
    </source>
</reference>
<dbReference type="GO" id="GO:0032979">
    <property type="term" value="P:protein insertion into mitochondrial inner membrane from matrix"/>
    <property type="evidence" value="ECO:0007669"/>
    <property type="project" value="TreeGrafter"/>
</dbReference>
<dbReference type="GO" id="GO:0032977">
    <property type="term" value="F:membrane insertase activity"/>
    <property type="evidence" value="ECO:0007669"/>
    <property type="project" value="InterPro"/>
</dbReference>
<dbReference type="AlphaFoldDB" id="J3NT44"/>
<evidence type="ECO:0000313" key="8">
    <source>
        <dbReference type="Proteomes" id="UP000006039"/>
    </source>
</evidence>
<evidence type="ECO:0000256" key="5">
    <source>
        <dbReference type="ARBA" id="ARBA00023136"/>
    </source>
</evidence>
<reference evidence="7" key="5">
    <citation type="submission" date="2018-04" db="UniProtKB">
        <authorList>
            <consortium name="EnsemblFungi"/>
        </authorList>
    </citation>
    <scope>IDENTIFICATION</scope>
    <source>
        <strain evidence="7">R3-111a-1</strain>
    </source>
</reference>
<reference evidence="7" key="4">
    <citation type="journal article" date="2015" name="G3 (Bethesda)">
        <title>Genome sequences of three phytopathogenic species of the Magnaporthaceae family of fungi.</title>
        <authorList>
            <person name="Okagaki L.H."/>
            <person name="Nunes C.C."/>
            <person name="Sailsbery J."/>
            <person name="Clay B."/>
            <person name="Brown D."/>
            <person name="John T."/>
            <person name="Oh Y."/>
            <person name="Young N."/>
            <person name="Fitzgerald M."/>
            <person name="Haas B.J."/>
            <person name="Zeng Q."/>
            <person name="Young S."/>
            <person name="Adiconis X."/>
            <person name="Fan L."/>
            <person name="Levin J.Z."/>
            <person name="Mitchell T.K."/>
            <person name="Okubara P.A."/>
            <person name="Farman M.L."/>
            <person name="Kohn L.M."/>
            <person name="Birren B."/>
            <person name="Ma L.-J."/>
            <person name="Dean R.A."/>
        </authorList>
    </citation>
    <scope>NUCLEOTIDE SEQUENCE</scope>
    <source>
        <strain evidence="7">R3-111a-1</strain>
    </source>
</reference>
<evidence type="ECO:0008006" key="9">
    <source>
        <dbReference type="Google" id="ProtNLM"/>
    </source>
</evidence>
<keyword evidence="8" id="KW-1185">Reference proteome</keyword>
<reference evidence="6" key="2">
    <citation type="submission" date="2010-07" db="EMBL/GenBank/DDBJ databases">
        <authorList>
            <consortium name="The Broad Institute Genome Sequencing Platform"/>
            <consortium name="Broad Institute Genome Sequencing Center for Infectious Disease"/>
            <person name="Ma L.-J."/>
            <person name="Dead R."/>
            <person name="Young S."/>
            <person name="Zeng Q."/>
            <person name="Koehrsen M."/>
            <person name="Alvarado L."/>
            <person name="Berlin A."/>
            <person name="Chapman S.B."/>
            <person name="Chen Z."/>
            <person name="Freedman E."/>
            <person name="Gellesch M."/>
            <person name="Goldberg J."/>
            <person name="Griggs A."/>
            <person name="Gujja S."/>
            <person name="Heilman E.R."/>
            <person name="Heiman D."/>
            <person name="Hepburn T."/>
            <person name="Howarth C."/>
            <person name="Jen D."/>
            <person name="Larson L."/>
            <person name="Mehta T."/>
            <person name="Neiman D."/>
            <person name="Pearson M."/>
            <person name="Roberts A."/>
            <person name="Saif S."/>
            <person name="Shea T."/>
            <person name="Shenoy N."/>
            <person name="Sisk P."/>
            <person name="Stolte C."/>
            <person name="Sykes S."/>
            <person name="Walk T."/>
            <person name="White J."/>
            <person name="Yandava C."/>
            <person name="Haas B."/>
            <person name="Nusbaum C."/>
            <person name="Birren B."/>
        </authorList>
    </citation>
    <scope>NUCLEOTIDE SEQUENCE</scope>
    <source>
        <strain evidence="6">R3-111a-1</strain>
    </source>
</reference>
<keyword evidence="4" id="KW-1133">Transmembrane helix</keyword>
<evidence type="ECO:0000313" key="7">
    <source>
        <dbReference type="EnsemblFungi" id="EJT79358"/>
    </source>
</evidence>
<dbReference type="OrthoDB" id="2148490at2759"/>
<evidence type="ECO:0000256" key="3">
    <source>
        <dbReference type="ARBA" id="ARBA00022692"/>
    </source>
</evidence>
<dbReference type="PANTHER" id="PTHR12428">
    <property type="entry name" value="OXA1"/>
    <property type="match status" value="1"/>
</dbReference>
<comment type="subcellular location">
    <subcellularLocation>
        <location evidence="1">Membrane</location>
        <topology evidence="1">Multi-pass membrane protein</topology>
    </subcellularLocation>
</comment>
<dbReference type="RefSeq" id="XP_009220503.1">
    <property type="nucleotide sequence ID" value="XM_009222239.1"/>
</dbReference>
<name>J3NT44_GAET3</name>
<dbReference type="STRING" id="644352.J3NT44"/>
<evidence type="ECO:0000256" key="2">
    <source>
        <dbReference type="ARBA" id="ARBA00009877"/>
    </source>
</evidence>
<keyword evidence="5" id="KW-0472">Membrane</keyword>